<dbReference type="InterPro" id="IPR036770">
    <property type="entry name" value="Ankyrin_rpt-contain_sf"/>
</dbReference>
<organism evidence="2 3">
    <name type="scientific">Agrobacterium vitis</name>
    <name type="common">Rhizobium vitis</name>
    <dbReference type="NCBI Taxonomy" id="373"/>
    <lineage>
        <taxon>Bacteria</taxon>
        <taxon>Pseudomonadati</taxon>
        <taxon>Pseudomonadota</taxon>
        <taxon>Alphaproteobacteria</taxon>
        <taxon>Hyphomicrobiales</taxon>
        <taxon>Rhizobiaceae</taxon>
        <taxon>Rhizobium/Agrobacterium group</taxon>
        <taxon>Agrobacterium</taxon>
    </lineage>
</organism>
<dbReference type="AlphaFoldDB" id="A0A7K1RE34"/>
<evidence type="ECO:0000313" key="2">
    <source>
        <dbReference type="EMBL" id="MVA56269.1"/>
    </source>
</evidence>
<accession>A0A7K1RE34</accession>
<reference evidence="2 3" key="1">
    <citation type="submission" date="2019-12" db="EMBL/GenBank/DDBJ databases">
        <title>Whole-genome sequencing of Allorhizobium vitis.</title>
        <authorList>
            <person name="Gan H.M."/>
            <person name="Szegedi E."/>
            <person name="Burr T."/>
            <person name="Savka M.A."/>
        </authorList>
    </citation>
    <scope>NUCLEOTIDE SEQUENCE [LARGE SCALE GENOMIC DNA]</scope>
    <source>
        <strain evidence="2 3">CG415</strain>
    </source>
</reference>
<sequence length="291" mass="32605">MRVTRRAAIINFLFFVLLSLGAWWAYNAVSEYFMEPTYTSDRLFKPYGEDVYRIAQKIERGQPISADAVKDLPGGVNARYGEEITLLFHAVGARNVAAIDTLLGAGADPYMVDRPSTGSTRDFVFVLTLPGNSTDPNAGFPFINQLITLYLKHGGDPNRRLQGSEKEPLISGVALIENYEGFKILLKAGADPWMEDINGYTAMSTLGFESTAYEFVNSLINNGYFNNVETLKLQVFFKSIAFYSQRGDIRSQNNQSLGIRVLKRNPDYPADENTLRLFQGPIPWDKVKQAQ</sequence>
<dbReference type="EMBL" id="WPHU01000003">
    <property type="protein sequence ID" value="MVA56269.1"/>
    <property type="molecule type" value="Genomic_DNA"/>
</dbReference>
<keyword evidence="1" id="KW-1133">Transmembrane helix</keyword>
<dbReference type="Gene3D" id="1.25.40.20">
    <property type="entry name" value="Ankyrin repeat-containing domain"/>
    <property type="match status" value="1"/>
</dbReference>
<keyword evidence="1" id="KW-0812">Transmembrane</keyword>
<gene>
    <name evidence="2" type="ORF">GOZ88_09100</name>
</gene>
<dbReference type="SUPFAM" id="SSF48403">
    <property type="entry name" value="Ankyrin repeat"/>
    <property type="match status" value="1"/>
</dbReference>
<name>A0A7K1RE34_AGRVI</name>
<evidence type="ECO:0000256" key="1">
    <source>
        <dbReference type="SAM" id="Phobius"/>
    </source>
</evidence>
<protein>
    <recommendedName>
        <fullName evidence="4">Ankyrin repeat domain-containing protein</fullName>
    </recommendedName>
</protein>
<dbReference type="Proteomes" id="UP000440716">
    <property type="component" value="Unassembled WGS sequence"/>
</dbReference>
<keyword evidence="1" id="KW-0472">Membrane</keyword>
<comment type="caution">
    <text evidence="2">The sequence shown here is derived from an EMBL/GenBank/DDBJ whole genome shotgun (WGS) entry which is preliminary data.</text>
</comment>
<evidence type="ECO:0000313" key="3">
    <source>
        <dbReference type="Proteomes" id="UP000440716"/>
    </source>
</evidence>
<evidence type="ECO:0008006" key="4">
    <source>
        <dbReference type="Google" id="ProtNLM"/>
    </source>
</evidence>
<feature type="transmembrane region" description="Helical" evidence="1">
    <location>
        <begin position="7"/>
        <end position="26"/>
    </location>
</feature>
<proteinExistence type="predicted"/>